<keyword evidence="7 31" id="KW-0109">Calcium transport</keyword>
<comment type="function">
    <text evidence="31">Voltage-sensitive calcium channels (VSCC) mediate the entry of calcium ions into excitable cells and are also involved in a variety of calcium-dependent processes, including muscle contraction, hormone or neurotransmitter release, gene expression, cell motility, cell division and cell death.</text>
</comment>
<keyword evidence="9 33" id="KW-0812">Transmembrane</keyword>
<feature type="transmembrane region" description="Helical" evidence="33">
    <location>
        <begin position="1124"/>
        <end position="1145"/>
    </location>
</feature>
<evidence type="ECO:0000256" key="32">
    <source>
        <dbReference type="SAM" id="MobiDB-lite"/>
    </source>
</evidence>
<keyword evidence="11" id="KW-0677">Repeat</keyword>
<evidence type="ECO:0000256" key="21">
    <source>
        <dbReference type="ARBA" id="ARBA00023257"/>
    </source>
</evidence>
<dbReference type="FunFam" id="1.20.120.350:FF:000001">
    <property type="entry name" value="Voltage-dependent L-type calcium channel subunit alpha"/>
    <property type="match status" value="1"/>
</dbReference>
<evidence type="ECO:0000256" key="28">
    <source>
        <dbReference type="ARBA" id="ARBA00045450"/>
    </source>
</evidence>
<dbReference type="GO" id="GO:0005891">
    <property type="term" value="C:voltage-gated calcium channel complex"/>
    <property type="evidence" value="ECO:0007669"/>
    <property type="project" value="InterPro"/>
</dbReference>
<feature type="transmembrane region" description="Helical" evidence="33">
    <location>
        <begin position="429"/>
        <end position="446"/>
    </location>
</feature>
<feature type="region of interest" description="Disordered" evidence="32">
    <location>
        <begin position="1"/>
        <end position="35"/>
    </location>
</feature>
<dbReference type="SUPFAM" id="SSF81324">
    <property type="entry name" value="Voltage-gated potassium channels"/>
    <property type="match status" value="4"/>
</dbReference>
<dbReference type="GO" id="GO:0043204">
    <property type="term" value="C:perikaryon"/>
    <property type="evidence" value="ECO:0007669"/>
    <property type="project" value="UniProtKB-SubCell"/>
</dbReference>
<evidence type="ECO:0000313" key="36">
    <source>
        <dbReference type="Proteomes" id="UP000694723"/>
    </source>
</evidence>
<evidence type="ECO:0000256" key="22">
    <source>
        <dbReference type="ARBA" id="ARBA00023273"/>
    </source>
</evidence>
<dbReference type="InterPro" id="IPR050599">
    <property type="entry name" value="VDCC_alpha-1_subunit"/>
</dbReference>
<keyword evidence="18 33" id="KW-0472">Membrane</keyword>
<feature type="transmembrane region" description="Helical" evidence="33">
    <location>
        <begin position="1157"/>
        <end position="1177"/>
    </location>
</feature>
<protein>
    <recommendedName>
        <fullName evidence="31">Voltage-dependent L-type calcium channel subunit alpha</fullName>
    </recommendedName>
</protein>
<evidence type="ECO:0000256" key="12">
    <source>
        <dbReference type="ARBA" id="ARBA00022837"/>
    </source>
</evidence>
<feature type="transmembrane region" description="Helical" evidence="33">
    <location>
        <begin position="631"/>
        <end position="657"/>
    </location>
</feature>
<dbReference type="PANTHER" id="PTHR45628">
    <property type="entry name" value="VOLTAGE-DEPENDENT CALCIUM CHANNEL TYPE A SUBUNIT ALPHA-1"/>
    <property type="match status" value="1"/>
</dbReference>
<keyword evidence="15 33" id="KW-1133">Transmembrane helix</keyword>
<keyword evidence="17" id="KW-0406">Ion transport</keyword>
<evidence type="ECO:0000256" key="9">
    <source>
        <dbReference type="ARBA" id="ARBA00022692"/>
    </source>
</evidence>
<evidence type="ECO:0000256" key="10">
    <source>
        <dbReference type="ARBA" id="ARBA00022723"/>
    </source>
</evidence>
<keyword evidence="6" id="KW-0597">Phosphoprotein</keyword>
<feature type="domain" description="Voltage-dependent calcium channel alpha-1 subunit IQ" evidence="34">
    <location>
        <begin position="1514"/>
        <end position="1548"/>
    </location>
</feature>
<evidence type="ECO:0000256" key="19">
    <source>
        <dbReference type="ARBA" id="ARBA00023157"/>
    </source>
</evidence>
<dbReference type="FunFam" id="1.10.287.70:FF:000021">
    <property type="entry name" value="Voltage-dependent L-type calcium channel subunit alpha"/>
    <property type="match status" value="1"/>
</dbReference>
<feature type="compositionally biased region" description="Polar residues" evidence="32">
    <location>
        <begin position="369"/>
        <end position="382"/>
    </location>
</feature>
<evidence type="ECO:0000256" key="4">
    <source>
        <dbReference type="ARBA" id="ARBA00022448"/>
    </source>
</evidence>
<dbReference type="Gene3D" id="1.10.287.70">
    <property type="match status" value="4"/>
</dbReference>
<evidence type="ECO:0000256" key="30">
    <source>
        <dbReference type="PIRSR" id="PIRSR602077-3"/>
    </source>
</evidence>
<comment type="catalytic activity">
    <reaction evidence="27">
        <text>Ca(2+)(in) = Ca(2+)(out)</text>
        <dbReference type="Rhea" id="RHEA:29671"/>
        <dbReference type="ChEBI" id="CHEBI:29108"/>
    </reaction>
</comment>
<dbReference type="PRINTS" id="PR01635">
    <property type="entry name" value="LVDCCALPHA1C"/>
</dbReference>
<keyword evidence="16" id="KW-0770">Synapse</keyword>
<evidence type="ECO:0000256" key="20">
    <source>
        <dbReference type="ARBA" id="ARBA00023180"/>
    </source>
</evidence>
<feature type="transmembrane region" description="Helical" evidence="33">
    <location>
        <begin position="253"/>
        <end position="274"/>
    </location>
</feature>
<dbReference type="PRINTS" id="PR01630">
    <property type="entry name" value="LVDCCALPHA1"/>
</dbReference>
<dbReference type="SMART" id="SM01062">
    <property type="entry name" value="Ca_chan_IQ"/>
    <property type="match status" value="1"/>
</dbReference>
<evidence type="ECO:0000256" key="13">
    <source>
        <dbReference type="ARBA" id="ARBA00022860"/>
    </source>
</evidence>
<feature type="compositionally biased region" description="Polar residues" evidence="32">
    <location>
        <begin position="1655"/>
        <end position="1667"/>
    </location>
</feature>
<sequence>MWVPCTCRKSQGTVGGRGHHRGTDTGSHAHLPDALPRLPAPTKPAGRAQGCPGPCSDLSGMGPTQRDCHLMRVSDPSHTWTGSWLEAPARSTVPAGKQDSLTCPLSFPSRLFSAILEQATKADGANALGGKGAGFDVKALRAFRVLRPLRLVSGVPSLQVVLNSIIKAMVPLLHIALLVLFVIIIYAIIGLELFMGKMHKTCYNQEGVPDVPAEDDPSPCALETGHGRQCQNGTVCKPGWDGPKHGITNFDNFAFAMLTVFQCITMEGWTDVLYWMQDAMGYELPWVYFVSLVIFGSFFVLNLVLGVLSGEFSKEREKAKARGDFQKLREKQQLEEDLKGYLDWITQAEDIDPENEDEGMDEEKPRNMSMPTSETESVNTENVAGGDIEGESCGARLAHRISKSKFSRYWRRWNRFCRRKCRAAVKSSIFYWLVIFLVFLNTLTIASEHYNQPRWLTEVQDTANKALLALFTAEMLLKMYSLGLQAYFVSLFNRFDCFIVCGGILETILVETKVMSPLGISVLRCVRLLRIFKITRYWNSLSNLVASLLNSVRSIASLLLLLFLFIIIFSLLGMQLFGGKFNFDEMQTRRSTFDNFPQSLLTVFQILTGEDWNSVMYDGIMAYGGPSFPGMLVCIYFIILFICGNYILLNVFLAIAVDNLADAESLTSAQKEEEEEKERKKLARTASPEKKQEVVEKPAVEETKEEKIELKSITADGESPPATKINMDDLQPNENEDKCSYPNPETAGEEDEEEPEMPVGPRPRPLSELHLKEKAVPMPEASAFFIFSPNNRFRLQCHRIVNDSIFTNLILFFILLSSISLAAEDPVQHTSFRNHILFYFDIVFTTIFTIEIALKMTAYGAFLHKGSFCRNYFNILDLLVVAVSLISFGIQSSAINVVKILRVLRVLRPLRAINRAKGLKHVVQCVFVAIRTIGNIVIVTTLLQFMFACIGVQLFKGKLYTCSDSSKQTEAECKGNYITYKDGEVDHPIIQPRSWENSKFDFDNVLAAMMALFTVSTFEGWPELLYRSIDSHTEDKGPIYNYRVEISVFFIIYIIIIAFFMMNIFVGFVIVTFQEQGEQEYKNCELDKNQRQCVEYALKARPLRRYIPKNQHQYKVWYVVNSTYFEYLMFVLILLNTICLAMQHYGQSCLFKVAMNVLNMLFTGLFTVEMILKLIAFKPKHYFCDAWNTFDALIVVGSIVDIAITEVNPAEHTQCSPFMNAEENSRISITFFRLFRVMRLVKLLSRGEGIRTLLWTFIKSFQALPYVALLIVMLFFIYAVIGMQVFGKIALNDTTEINRNNNFQTFPQAVLLLFRCATGEAWQDIMLACMPGKKCAPESEPGNSTEGETPCGSSFAVFYFISFYMLCAFLIINLFVAVIMDNFDYLTRDWSILGPHHLDEFKRIWAEYDPEAKGRIKHLDVVTLLRRIQPPLGFGKLCPHRVACKRLVSMNMPLNSDGTVMFNATLFALVRTALRIKTEGNLEQANEELRAIIKKIWKRTSMKLLDQVVPPAGDDEVTVGKFYATFLIQEYFRKFKKRKEQGLVGKPSQRNALSLQAGLRTLHDLGPEIRRAISGDLTAEEELDKAMKEAVSAASEDDIFRRAGGLFGNHVGYYPSDSRSAFPQTFTTQRPLHISKAGNSQGDTESPSHEKLVDSTFTPSSYSSTGSNANINNANNTALGRCPHLAGHPSAVSTVEGRGPPLSPAVRVQEAAWRQSSKRHLSQESQLAMVCQEEASRDETCDVRANEDEEYGSEPSLISTEMLSYQDDESRQLTPPEEDRRDIRLSPKRGFLRSASLGRRASFHLECLKRQKNQGDVSQKTVLPLHLVHHQALAVAGLSPLLQRSHPPGTFPLPCTTPPATPGPGWPLRPVPTLRLEGAESSEKLTSSFPSVHCGPRAGEPTPCGAGSGPRRARPVSLTVPSPAGTRGRQFHGSASSLVEAVLISEGLGQFAQDPRFLEATTQELADACDMTIEEMESAADNILSGGAGQSPNGTLLPFANCRDPGPDRAGGAEDAAWAPGPEPRQGEDELLDSRAFASSL</sequence>
<dbReference type="InterPro" id="IPR005821">
    <property type="entry name" value="Ion_trans_dom"/>
</dbReference>
<evidence type="ECO:0000256" key="7">
    <source>
        <dbReference type="ARBA" id="ARBA00022568"/>
    </source>
</evidence>
<evidence type="ECO:0000256" key="2">
    <source>
        <dbReference type="ARBA" id="ARBA00004415"/>
    </source>
</evidence>
<feature type="region of interest" description="Disordered" evidence="32">
    <location>
        <begin position="668"/>
        <end position="763"/>
    </location>
</feature>
<dbReference type="Ensembl" id="ENSSSCT00060011967.1">
    <property type="protein sequence ID" value="ENSSSCP00060004477.1"/>
    <property type="gene ID" value="ENSSSCG00060009075.1"/>
</dbReference>
<evidence type="ECO:0000256" key="3">
    <source>
        <dbReference type="ARBA" id="ARBA00004484"/>
    </source>
</evidence>
<dbReference type="InterPro" id="IPR014873">
    <property type="entry name" value="VDCC_a1su_IQ"/>
</dbReference>
<evidence type="ECO:0000256" key="18">
    <source>
        <dbReference type="ARBA" id="ARBA00023136"/>
    </source>
</evidence>
<dbReference type="GO" id="GO:0046872">
    <property type="term" value="F:metal ion binding"/>
    <property type="evidence" value="ECO:0007669"/>
    <property type="project" value="UniProtKB-KW"/>
</dbReference>
<dbReference type="InterPro" id="IPR005446">
    <property type="entry name" value="VDCC_L_a1su"/>
</dbReference>
<evidence type="ECO:0000313" key="35">
    <source>
        <dbReference type="Ensembl" id="ENSSSCP00060004477.1"/>
    </source>
</evidence>
<dbReference type="InterPro" id="IPR031649">
    <property type="entry name" value="GPHH_dom"/>
</dbReference>
<dbReference type="Gene3D" id="6.10.250.2500">
    <property type="match status" value="1"/>
</dbReference>
<keyword evidence="10 29" id="KW-0479">Metal-binding</keyword>
<accession>A0A8D1SQV6</accession>
<dbReference type="FunFam" id="1.20.120.350:FF:000060">
    <property type="entry name" value="Voltage-dependent L-type calcium channel subunit alpha"/>
    <property type="match status" value="1"/>
</dbReference>
<dbReference type="Pfam" id="PF00520">
    <property type="entry name" value="Ion_trans"/>
    <property type="match status" value="4"/>
</dbReference>
<feature type="transmembrane region" description="Helical" evidence="33">
    <location>
        <begin position="1357"/>
        <end position="1380"/>
    </location>
</feature>
<keyword evidence="23" id="KW-0407">Ion channel</keyword>
<feature type="transmembrane region" description="Helical" evidence="33">
    <location>
        <begin position="922"/>
        <end position="955"/>
    </location>
</feature>
<evidence type="ECO:0000256" key="5">
    <source>
        <dbReference type="ARBA" id="ARBA00022475"/>
    </source>
</evidence>
<feature type="region of interest" description="Disordered" evidence="32">
    <location>
        <begin position="353"/>
        <end position="384"/>
    </location>
</feature>
<keyword evidence="14 31" id="KW-0851">Voltage-gated channel</keyword>
<keyword evidence="8 31" id="KW-0107">Calcium channel</keyword>
<evidence type="ECO:0000256" key="15">
    <source>
        <dbReference type="ARBA" id="ARBA00022989"/>
    </source>
</evidence>
<feature type="binding site" evidence="29">
    <location>
        <position position="1019"/>
    </location>
    <ligand>
        <name>Ca(2+)</name>
        <dbReference type="ChEBI" id="CHEBI:29108"/>
    </ligand>
</feature>
<feature type="transmembrane region" description="Helical" evidence="33">
    <location>
        <begin position="1047"/>
        <end position="1073"/>
    </location>
</feature>
<evidence type="ECO:0000256" key="17">
    <source>
        <dbReference type="ARBA" id="ARBA00023065"/>
    </source>
</evidence>
<dbReference type="GO" id="GO:0098839">
    <property type="term" value="C:postsynaptic density membrane"/>
    <property type="evidence" value="ECO:0007669"/>
    <property type="project" value="UniProtKB-SubCell"/>
</dbReference>
<dbReference type="Gene3D" id="1.20.120.350">
    <property type="entry name" value="Voltage-gated potassium channels. Chain C"/>
    <property type="match status" value="3"/>
</dbReference>
<keyword evidence="19" id="KW-1015">Disulfide bond</keyword>
<feature type="compositionally biased region" description="Basic and acidic residues" evidence="32">
    <location>
        <begin position="687"/>
        <end position="710"/>
    </location>
</feature>
<dbReference type="FunFam" id="1.10.287.70:FF:000009">
    <property type="entry name" value="Voltage-dependent L-type calcium channel subunit alpha"/>
    <property type="match status" value="1"/>
</dbReference>
<feature type="transmembrane region" description="Helical" evidence="33">
    <location>
        <begin position="555"/>
        <end position="577"/>
    </location>
</feature>
<evidence type="ECO:0000256" key="11">
    <source>
        <dbReference type="ARBA" id="ARBA00022737"/>
    </source>
</evidence>
<evidence type="ECO:0000256" key="31">
    <source>
        <dbReference type="RuleBase" id="RU003808"/>
    </source>
</evidence>
<keyword evidence="12 29" id="KW-0106">Calcium</keyword>
<dbReference type="FunFam" id="1.10.238.10:FF:000063">
    <property type="entry name" value="Voltage-dependent N-type calcium channel subunit alpha"/>
    <property type="match status" value="1"/>
</dbReference>
<evidence type="ECO:0000256" key="29">
    <source>
        <dbReference type="PIRSR" id="PIRSR602077-1"/>
    </source>
</evidence>
<evidence type="ECO:0000256" key="1">
    <source>
        <dbReference type="ARBA" id="ARBA00004279"/>
    </source>
</evidence>
<dbReference type="PRINTS" id="PR00167">
    <property type="entry name" value="CACHANNEL"/>
</dbReference>
<proteinExistence type="inferred from homology"/>
<keyword evidence="4" id="KW-0813">Transport</keyword>
<keyword evidence="20 30" id="KW-0325">Glycoprotein</keyword>
<feature type="binding site" evidence="29">
    <location>
        <position position="610"/>
    </location>
    <ligand>
        <name>Ca(2+)</name>
        <dbReference type="ChEBI" id="CHEBI:29108"/>
    </ligand>
</feature>
<evidence type="ECO:0000256" key="26">
    <source>
        <dbReference type="ARBA" id="ARBA00034112"/>
    </source>
</evidence>
<evidence type="ECO:0000256" key="8">
    <source>
        <dbReference type="ARBA" id="ARBA00022673"/>
    </source>
</evidence>
<dbReference type="GO" id="GO:0030315">
    <property type="term" value="C:T-tubule"/>
    <property type="evidence" value="ECO:0007669"/>
    <property type="project" value="UniProtKB-SubCell"/>
</dbReference>
<dbReference type="InterPro" id="IPR005451">
    <property type="entry name" value="VDCC_L_a1csu"/>
</dbReference>
<dbReference type="Proteomes" id="UP000694723">
    <property type="component" value="Unplaced"/>
</dbReference>
<feature type="compositionally biased region" description="Acidic residues" evidence="32">
    <location>
        <begin position="747"/>
        <end position="756"/>
    </location>
</feature>
<feature type="transmembrane region" description="Helical" evidence="33">
    <location>
        <begin position="805"/>
        <end position="824"/>
    </location>
</feature>
<evidence type="ECO:0000259" key="34">
    <source>
        <dbReference type="SMART" id="SM01062"/>
    </source>
</evidence>
<feature type="transmembrane region" description="Helical" evidence="33">
    <location>
        <begin position="1263"/>
        <end position="1281"/>
    </location>
</feature>
<evidence type="ECO:0000256" key="25">
    <source>
        <dbReference type="ARBA" id="ARBA00024028"/>
    </source>
</evidence>
<feature type="binding site" evidence="29">
    <location>
        <position position="267"/>
    </location>
    <ligand>
        <name>Ca(2+)</name>
        <dbReference type="ChEBI" id="CHEBI:29108"/>
    </ligand>
</feature>
<dbReference type="FunFam" id="1.20.120.350:FF:000090">
    <property type="entry name" value="Voltage-dependent L-type calcium channel subunit alpha"/>
    <property type="match status" value="1"/>
</dbReference>
<evidence type="ECO:0000256" key="24">
    <source>
        <dbReference type="ARBA" id="ARBA00024012"/>
    </source>
</evidence>
<comment type="function">
    <text evidence="28">Pore-forming, alpha-1C subunit of the voltage-gated calcium channel that gives rise to L-type calcium currents. Mediates influx of calcium ions into the cytoplasm, and thereby triggers calcium release from the sarcoplasm. Plays an important role in excitation-contraction coupling in the heart. Required for normal heart development and normal regulation of heart rhythm. Required for normal contraction of smooth muscle cells in blood vessels and in the intestine. Essential for normal blood pressure regulation via its role in the contraction of arterial smooth muscle cells. Long-lasting (L-type) calcium channels belong to the 'high-voltage activated' (HVA) group.</text>
</comment>
<dbReference type="Pfam" id="PF16905">
    <property type="entry name" value="GPHH"/>
    <property type="match status" value="1"/>
</dbReference>
<dbReference type="Gene3D" id="6.10.250.2180">
    <property type="match status" value="1"/>
</dbReference>
<keyword evidence="13" id="KW-0112">Calmodulin-binding</keyword>
<evidence type="ECO:0000256" key="6">
    <source>
        <dbReference type="ARBA" id="ARBA00022553"/>
    </source>
</evidence>
<evidence type="ECO:0000256" key="16">
    <source>
        <dbReference type="ARBA" id="ARBA00023018"/>
    </source>
</evidence>
<dbReference type="GO" id="GO:0005245">
    <property type="term" value="F:voltage-gated calcium channel activity"/>
    <property type="evidence" value="ECO:0007669"/>
    <property type="project" value="InterPro"/>
</dbReference>
<feature type="region of interest" description="Disordered" evidence="32">
    <location>
        <begin position="1634"/>
        <end position="1667"/>
    </location>
</feature>
<feature type="region of interest" description="Disordered" evidence="32">
    <location>
        <begin position="1983"/>
        <end position="2041"/>
    </location>
</feature>
<dbReference type="Pfam" id="PF08763">
    <property type="entry name" value="Ca_chan_IQ"/>
    <property type="match status" value="1"/>
</dbReference>
<dbReference type="InterPro" id="IPR002077">
    <property type="entry name" value="VDCCAlpha1"/>
</dbReference>
<evidence type="ECO:0000256" key="23">
    <source>
        <dbReference type="ARBA" id="ARBA00023303"/>
    </source>
</evidence>
<keyword evidence="22" id="KW-0966">Cell projection</keyword>
<dbReference type="InterPro" id="IPR031688">
    <property type="entry name" value="CAC1F_C"/>
</dbReference>
<comment type="subcellular location">
    <subcellularLocation>
        <location evidence="24">Cell membrane</location>
        <location evidence="24">Sarcolemma</location>
        <location evidence="24">T-tubule</location>
    </subcellularLocation>
    <subcellularLocation>
        <location evidence="2">Cell membrane</location>
        <location evidence="2">Sarcolemma</location>
        <topology evidence="2">Multi-pass membrane protein</topology>
    </subcellularLocation>
    <subcellularLocation>
        <location evidence="1">Cell projection</location>
        <location evidence="1">Dendrite</location>
    </subcellularLocation>
    <subcellularLocation>
        <location evidence="31">Membrane</location>
        <topology evidence="31">Multi-pass membrane protein</topology>
    </subcellularLocation>
    <subcellularLocation>
        <location evidence="3">Perikaryon</location>
    </subcellularLocation>
    <subcellularLocation>
        <location evidence="26">Postsynaptic density membrane</location>
    </subcellularLocation>
</comment>
<dbReference type="GO" id="GO:0005516">
    <property type="term" value="F:calmodulin binding"/>
    <property type="evidence" value="ECO:0007669"/>
    <property type="project" value="UniProtKB-KW"/>
</dbReference>
<feature type="transmembrane region" description="Helical" evidence="33">
    <location>
        <begin position="466"/>
        <end position="484"/>
    </location>
</feature>
<feature type="transmembrane region" description="Helical" evidence="33">
    <location>
        <begin position="172"/>
        <end position="194"/>
    </location>
</feature>
<organism evidence="35 36">
    <name type="scientific">Sus scrofa</name>
    <name type="common">Pig</name>
    <dbReference type="NCBI Taxonomy" id="9823"/>
    <lineage>
        <taxon>Eukaryota</taxon>
        <taxon>Metazoa</taxon>
        <taxon>Chordata</taxon>
        <taxon>Craniata</taxon>
        <taxon>Vertebrata</taxon>
        <taxon>Euteleostomi</taxon>
        <taxon>Mammalia</taxon>
        <taxon>Eutheria</taxon>
        <taxon>Laurasiatheria</taxon>
        <taxon>Artiodactyla</taxon>
        <taxon>Suina</taxon>
        <taxon>Suidae</taxon>
        <taxon>Sus</taxon>
    </lineage>
</organism>
<evidence type="ECO:0000256" key="27">
    <source>
        <dbReference type="ARBA" id="ARBA00036634"/>
    </source>
</evidence>
<feature type="region of interest" description="Disordered" evidence="32">
    <location>
        <begin position="1886"/>
        <end position="1916"/>
    </location>
</feature>
<keyword evidence="21" id="KW-0628">Postsynaptic cell membrane</keyword>
<dbReference type="PANTHER" id="PTHR45628:SF10">
    <property type="entry name" value="VOLTAGE-DEPENDENT L-TYPE CALCIUM CHANNEL SUBUNIT ALPHA-1C"/>
    <property type="match status" value="1"/>
</dbReference>
<evidence type="ECO:0000256" key="33">
    <source>
        <dbReference type="SAM" id="Phobius"/>
    </source>
</evidence>
<dbReference type="InterPro" id="IPR027359">
    <property type="entry name" value="Volt_channel_dom_sf"/>
</dbReference>
<feature type="transmembrane region" description="Helical" evidence="33">
    <location>
        <begin position="836"/>
        <end position="858"/>
    </location>
</feature>
<keyword evidence="5" id="KW-1003">Cell membrane</keyword>
<feature type="transmembrane region" description="Helical" evidence="33">
    <location>
        <begin position="286"/>
        <end position="308"/>
    </location>
</feature>
<dbReference type="FunFam" id="1.10.287.70:FF:000007">
    <property type="entry name" value="Voltage-dependent L-type calcium channel subunit alpha"/>
    <property type="match status" value="1"/>
</dbReference>
<evidence type="ECO:0000256" key="14">
    <source>
        <dbReference type="ARBA" id="ARBA00022882"/>
    </source>
</evidence>
<dbReference type="Pfam" id="PF16885">
    <property type="entry name" value="CAC1F_C"/>
    <property type="match status" value="1"/>
</dbReference>
<dbReference type="FunFam" id="1.20.120.350:FF:000006">
    <property type="entry name" value="Voltage-dependent L-type calcium channel subunit alpha"/>
    <property type="match status" value="1"/>
</dbReference>
<feature type="glycosylation site" description="N-linked (GlcNAc...) asparagine" evidence="30">
    <location>
        <position position="232"/>
    </location>
</feature>
<name>A0A8D1SQV6_PIG</name>
<comment type="similarity">
    <text evidence="25">Belongs to the calcium channel alpha-1 subunit (TC 1.A.1.11) family. CACNA1C subfamily.</text>
</comment>
<dbReference type="GO" id="GO:0030425">
    <property type="term" value="C:dendrite"/>
    <property type="evidence" value="ECO:0007669"/>
    <property type="project" value="UniProtKB-SubCell"/>
</dbReference>
<feature type="transmembrane region" description="Helical" evidence="33">
    <location>
        <begin position="878"/>
        <end position="901"/>
    </location>
</feature>
<reference evidence="35" key="1">
    <citation type="submission" date="2025-08" db="UniProtKB">
        <authorList>
            <consortium name="Ensembl"/>
        </authorList>
    </citation>
    <scope>IDENTIFICATION</scope>
</reference>